<evidence type="ECO:0000313" key="1">
    <source>
        <dbReference type="EMBL" id="MDT0468734.1"/>
    </source>
</evidence>
<organism evidence="1 2">
    <name type="scientific">Streptomyces gibsoniae</name>
    <dbReference type="NCBI Taxonomy" id="3075529"/>
    <lineage>
        <taxon>Bacteria</taxon>
        <taxon>Bacillati</taxon>
        <taxon>Actinomycetota</taxon>
        <taxon>Actinomycetes</taxon>
        <taxon>Kitasatosporales</taxon>
        <taxon>Streptomycetaceae</taxon>
        <taxon>Streptomyces</taxon>
    </lineage>
</organism>
<proteinExistence type="predicted"/>
<reference evidence="2" key="1">
    <citation type="submission" date="2023-07" db="EMBL/GenBank/DDBJ databases">
        <title>30 novel species of actinomycetes from the DSMZ collection.</title>
        <authorList>
            <person name="Nouioui I."/>
        </authorList>
    </citation>
    <scope>NUCLEOTIDE SEQUENCE [LARGE SCALE GENOMIC DNA]</scope>
    <source>
        <strain evidence="2">DSM 41699</strain>
    </source>
</reference>
<dbReference type="EMBL" id="JAVREY010000082">
    <property type="protein sequence ID" value="MDT0468734.1"/>
    <property type="molecule type" value="Genomic_DNA"/>
</dbReference>
<dbReference type="InterPro" id="IPR058120">
    <property type="entry name" value="MADS7"/>
</dbReference>
<dbReference type="Proteomes" id="UP001183809">
    <property type="component" value="Unassembled WGS sequence"/>
</dbReference>
<gene>
    <name evidence="1" type="ORF">RM764_38115</name>
</gene>
<comment type="caution">
    <text evidence="1">The sequence shown here is derived from an EMBL/GenBank/DDBJ whole genome shotgun (WGS) entry which is preliminary data.</text>
</comment>
<dbReference type="NCBIfam" id="NF047733">
    <property type="entry name" value="antiphage_MADS7"/>
    <property type="match status" value="1"/>
</dbReference>
<dbReference type="Pfam" id="PF26611">
    <property type="entry name" value="MAD7"/>
    <property type="match status" value="1"/>
</dbReference>
<keyword evidence="2" id="KW-1185">Reference proteome</keyword>
<protein>
    <submittedName>
        <fullName evidence="1">Uncharacterized protein</fullName>
    </submittedName>
</protein>
<accession>A0ABU2U680</accession>
<name>A0ABU2U680_9ACTN</name>
<evidence type="ECO:0000313" key="2">
    <source>
        <dbReference type="Proteomes" id="UP001183809"/>
    </source>
</evidence>
<sequence length="550" mass="61894">MSVVGKDREFRHPGISYLDYKALEMDRVLTAFLARLWHRGLPSRLRRNRELTVQNFVQLIHEYSQGFEGFDTDTTERWATTHLLDLVSRGRAAEKVAGPRPLHGFAYRFRNARQSRPYGADEQLYTMLEHSKFGDYVLSRLRGFFFPGVESGTGRITSDVTTDVETQALLHLVAQAEGHIADTPNDQAPHRVYPPLCPQPENLLAEDVLKLLQHEQQIPRSVLVDYLKLLFAFHLALYHLRMMKLLPAAVAMGRLDAGCATGHQGDAARCAYQPLVFADLTGLSGSGPAQLAAHSAEAWYRRIPEFIQASYTIKKLDDLAEYLVGRGRFSYVGGRRYFAAAELLPLLGTGYEEEREAYAKARLAGILGSVKPEDQPAEVRQITSFGLPEFTVYIELLQYYRGANRRGYFTDCLDSMLLRNRPGALLAGTRGKQGVRRFALDSRLLEVLLQICLLQPDGGGGFSTAALRVDEFLALLRERYGLYVDRLPRADGFTGDQLDDQAALRENRAAFIHRLREIGYYQDMSDAYLTQTITPRYHVPATLPVSGSAR</sequence>
<dbReference type="RefSeq" id="WP_311700178.1">
    <property type="nucleotide sequence ID" value="NZ_JAVREY010000082.1"/>
</dbReference>